<dbReference type="PANTHER" id="PTHR42988:SF2">
    <property type="entry name" value="CYCLIC NUCLEOTIDE PHOSPHODIESTERASE CBUA0032-RELATED"/>
    <property type="match status" value="1"/>
</dbReference>
<dbReference type="InterPro" id="IPR050884">
    <property type="entry name" value="CNP_phosphodiesterase-III"/>
</dbReference>
<evidence type="ECO:0000256" key="3">
    <source>
        <dbReference type="ARBA" id="ARBA00022801"/>
    </source>
</evidence>
<keyword evidence="3" id="KW-0378">Hydrolase</keyword>
<keyword evidence="2" id="KW-0732">Signal</keyword>
<dbReference type="AlphaFoldDB" id="A0A2W5KA76"/>
<accession>A0A2W5KA76</accession>
<proteinExistence type="inferred from homology"/>
<name>A0A2W5KA76_9ACTN</name>
<dbReference type="GO" id="GO:0003993">
    <property type="term" value="F:acid phosphatase activity"/>
    <property type="evidence" value="ECO:0007669"/>
    <property type="project" value="InterPro"/>
</dbReference>
<evidence type="ECO:0000256" key="4">
    <source>
        <dbReference type="ARBA" id="ARBA00023004"/>
    </source>
</evidence>
<keyword evidence="1" id="KW-0479">Metal-binding</keyword>
<reference evidence="7 8" key="1">
    <citation type="submission" date="2017-08" db="EMBL/GenBank/DDBJ databases">
        <title>Infants hospitalized years apart are colonized by the same room-sourced microbial strains.</title>
        <authorList>
            <person name="Brooks B."/>
            <person name="Olm M.R."/>
            <person name="Firek B.A."/>
            <person name="Baker R."/>
            <person name="Thomas B.C."/>
            <person name="Morowitz M.J."/>
            <person name="Banfield J.F."/>
        </authorList>
    </citation>
    <scope>NUCLEOTIDE SEQUENCE [LARGE SCALE GENOMIC DNA]</scope>
    <source>
        <strain evidence="7">S2_006_000_R1_57</strain>
    </source>
</reference>
<evidence type="ECO:0000256" key="2">
    <source>
        <dbReference type="ARBA" id="ARBA00022729"/>
    </source>
</evidence>
<gene>
    <name evidence="7" type="ORF">DI579_02495</name>
</gene>
<keyword evidence="4" id="KW-0408">Iron</keyword>
<dbReference type="InterPro" id="IPR006311">
    <property type="entry name" value="TAT_signal"/>
</dbReference>
<evidence type="ECO:0000256" key="5">
    <source>
        <dbReference type="ARBA" id="ARBA00025742"/>
    </source>
</evidence>
<feature type="domain" description="Calcineurin-like phosphoesterase" evidence="6">
    <location>
        <begin position="185"/>
        <end position="388"/>
    </location>
</feature>
<dbReference type="SUPFAM" id="SSF56300">
    <property type="entry name" value="Metallo-dependent phosphatases"/>
    <property type="match status" value="1"/>
</dbReference>
<dbReference type="PROSITE" id="PS51318">
    <property type="entry name" value="TAT"/>
    <property type="match status" value="1"/>
</dbReference>
<dbReference type="Proteomes" id="UP000248606">
    <property type="component" value="Unassembled WGS sequence"/>
</dbReference>
<evidence type="ECO:0000256" key="1">
    <source>
        <dbReference type="ARBA" id="ARBA00022723"/>
    </source>
</evidence>
<dbReference type="Pfam" id="PF00149">
    <property type="entry name" value="Metallophos"/>
    <property type="match status" value="1"/>
</dbReference>
<organism evidence="7 8">
    <name type="scientific">Lawsonella clevelandensis</name>
    <dbReference type="NCBI Taxonomy" id="1528099"/>
    <lineage>
        <taxon>Bacteria</taxon>
        <taxon>Bacillati</taxon>
        <taxon>Actinomycetota</taxon>
        <taxon>Actinomycetes</taxon>
        <taxon>Mycobacteriales</taxon>
        <taxon>Lawsonellaceae</taxon>
        <taxon>Lawsonella</taxon>
    </lineage>
</organism>
<protein>
    <recommendedName>
        <fullName evidence="6">Calcineurin-like phosphoesterase domain-containing protein</fullName>
    </recommendedName>
</protein>
<sequence length="476" mass="53007">MRENTPADHTLSHQMFTRRSFLAGSAALGLGAATVLTGPRASAASPVITPLPAAPTATPDVTTVVSDLEVLTATTTSLVFAWSTFKTPHTHHLYPNDRVASDGEVWLAPADSKEPLRCVHRSYSKTGFHYVTIQGLKPNTRYRYECRSLGKKATPGFWFTQVFLEPEVTGVVSTIPQPTGRYIQTVAVANDIHLGMEGAGITEAPWSEVMIMSMLQEIKRRNLSRIYINGDLCDHGTLEEAKKLRGMLNTFGKYHKDYFLVRGNHEGYDMKTMSDFDPIHAVFPKHKMQTSWSVHDGKLRVVGIDGSTPSCHSGSLTDENFRSVEKILLSDPHRPTLVLSHFPVTEEAALTNVGQRRFIYNKKDSMRLQRLFQKAPGVFFMAAGHTHRAHRDAPDLPGGPQFAQFCATTPFPGGFTLMDIYEGGYTVTFHRTPAAQALAQTAFNRYDKAYGCYGEYTISRMCDRCYTVKRDMSALR</sequence>
<evidence type="ECO:0000313" key="7">
    <source>
        <dbReference type="EMBL" id="PZP89402.1"/>
    </source>
</evidence>
<dbReference type="EMBL" id="QFOZ01000002">
    <property type="protein sequence ID" value="PZP89402.1"/>
    <property type="molecule type" value="Genomic_DNA"/>
</dbReference>
<dbReference type="SUPFAM" id="SSF49363">
    <property type="entry name" value="Purple acid phosphatase, N-terminal domain"/>
    <property type="match status" value="1"/>
</dbReference>
<dbReference type="InterPro" id="IPR029052">
    <property type="entry name" value="Metallo-depent_PP-like"/>
</dbReference>
<dbReference type="RefSeq" id="WP_290598309.1">
    <property type="nucleotide sequence ID" value="NZ_CAKZIO010000002.1"/>
</dbReference>
<dbReference type="InterPro" id="IPR004843">
    <property type="entry name" value="Calcineurin-like_PHP"/>
</dbReference>
<dbReference type="PANTHER" id="PTHR42988">
    <property type="entry name" value="PHOSPHOHYDROLASE"/>
    <property type="match status" value="1"/>
</dbReference>
<dbReference type="Gene3D" id="2.60.40.380">
    <property type="entry name" value="Purple acid phosphatase-like, N-terminal"/>
    <property type="match status" value="1"/>
</dbReference>
<evidence type="ECO:0000313" key="8">
    <source>
        <dbReference type="Proteomes" id="UP000248606"/>
    </source>
</evidence>
<dbReference type="Gene3D" id="3.60.21.10">
    <property type="match status" value="1"/>
</dbReference>
<comment type="caution">
    <text evidence="7">The sequence shown here is derived from an EMBL/GenBank/DDBJ whole genome shotgun (WGS) entry which is preliminary data.</text>
</comment>
<dbReference type="InterPro" id="IPR008963">
    <property type="entry name" value="Purple_acid_Pase-like_N"/>
</dbReference>
<dbReference type="GO" id="GO:0046872">
    <property type="term" value="F:metal ion binding"/>
    <property type="evidence" value="ECO:0007669"/>
    <property type="project" value="UniProtKB-KW"/>
</dbReference>
<evidence type="ECO:0000259" key="6">
    <source>
        <dbReference type="Pfam" id="PF00149"/>
    </source>
</evidence>
<comment type="similarity">
    <text evidence="5">Belongs to the cyclic nucleotide phosphodiesterase class-III family.</text>
</comment>